<dbReference type="GO" id="GO:0051060">
    <property type="term" value="F:pullulanase activity"/>
    <property type="evidence" value="ECO:0007669"/>
    <property type="project" value="InterPro"/>
</dbReference>
<evidence type="ECO:0000259" key="6">
    <source>
        <dbReference type="Pfam" id="PF02922"/>
    </source>
</evidence>
<dbReference type="Gene3D" id="2.60.40.1110">
    <property type="match status" value="1"/>
</dbReference>
<feature type="domain" description="Glycoside hydrolase family 13 N-terminal" evidence="6">
    <location>
        <begin position="339"/>
        <end position="423"/>
    </location>
</feature>
<dbReference type="InterPro" id="IPR013783">
    <property type="entry name" value="Ig-like_fold"/>
</dbReference>
<keyword evidence="3" id="KW-0378">Hydrolase</keyword>
<evidence type="ECO:0000313" key="11">
    <source>
        <dbReference type="EMBL" id="ABP80609.1"/>
    </source>
</evidence>
<dbReference type="CDD" id="cd10315">
    <property type="entry name" value="CBM41_pullulanase"/>
    <property type="match status" value="1"/>
</dbReference>
<keyword evidence="4" id="KW-0326">Glycosidase</keyword>
<feature type="region of interest" description="Disordered" evidence="5">
    <location>
        <begin position="41"/>
        <end position="66"/>
    </location>
</feature>
<dbReference type="PANTHER" id="PTHR43002">
    <property type="entry name" value="GLYCOGEN DEBRANCHING ENZYME"/>
    <property type="match status" value="1"/>
</dbReference>
<dbReference type="eggNOG" id="COG1523">
    <property type="taxonomic scope" value="Bacteria"/>
</dbReference>
<feature type="domain" description="Pullulanase N2" evidence="9">
    <location>
        <begin position="218"/>
        <end position="330"/>
    </location>
</feature>
<dbReference type="InterPro" id="IPR013784">
    <property type="entry name" value="Carb-bd-like_fold"/>
</dbReference>
<evidence type="ECO:0000256" key="2">
    <source>
        <dbReference type="ARBA" id="ARBA00022729"/>
    </source>
</evidence>
<comment type="similarity">
    <text evidence="1">Belongs to the glycosyl hydrolase 13 family.</text>
</comment>
<dbReference type="InterPro" id="IPR014756">
    <property type="entry name" value="Ig_E-set"/>
</dbReference>
<feature type="domain" description="Pullulanase Ins" evidence="10">
    <location>
        <begin position="520"/>
        <end position="587"/>
    </location>
</feature>
<dbReference type="Pfam" id="PF11852">
    <property type="entry name" value="Pullul_strch_C"/>
    <property type="match status" value="1"/>
</dbReference>
<protein>
    <submittedName>
        <fullName evidence="11">Type II secretory pathway protein</fullName>
    </submittedName>
</protein>
<dbReference type="CDD" id="cd11341">
    <property type="entry name" value="AmyAc_Pullulanase_LD-like"/>
    <property type="match status" value="1"/>
</dbReference>
<dbReference type="SUPFAM" id="SSF49452">
    <property type="entry name" value="Starch-binding domain-like"/>
    <property type="match status" value="1"/>
</dbReference>
<dbReference type="InterPro" id="IPR005323">
    <property type="entry name" value="CBM41_pullulanase"/>
</dbReference>
<dbReference type="CAZy" id="CBM48">
    <property type="family name" value="Carbohydrate-Binding Module Family 48"/>
</dbReference>
<evidence type="ECO:0000259" key="7">
    <source>
        <dbReference type="Pfam" id="PF03714"/>
    </source>
</evidence>
<accession>A4VNQ8</accession>
<feature type="compositionally biased region" description="Polar residues" evidence="5">
    <location>
        <begin position="55"/>
        <end position="65"/>
    </location>
</feature>
<keyword evidence="2" id="KW-0732">Signal</keyword>
<organism evidence="11 12">
    <name type="scientific">Stutzerimonas stutzeri (strain A1501)</name>
    <name type="common">Pseudomonas stutzeri</name>
    <dbReference type="NCBI Taxonomy" id="379731"/>
    <lineage>
        <taxon>Bacteria</taxon>
        <taxon>Pseudomonadati</taxon>
        <taxon>Pseudomonadota</taxon>
        <taxon>Gammaproteobacteria</taxon>
        <taxon>Pseudomonadales</taxon>
        <taxon>Pseudomonadaceae</taxon>
        <taxon>Stutzerimonas</taxon>
    </lineage>
</organism>
<dbReference type="Pfam" id="PF17967">
    <property type="entry name" value="Pullulanase_N2"/>
    <property type="match status" value="1"/>
</dbReference>
<sequence>MEGARAAPSSFLPRLSAGSRPRTGDRHKAITAFGYAPCTSRRKDADPITRVDHPASSTKRTTTGPSPMLIRSIAHWRLAALLLGGLPLAVPSASAVPLDPGPDEALLYYQRADGDYNGWGPHLWNTADCNGSATETSWTQPLAAAETDPEHGALYRIPLSADASCLNLIMHKGDEKDLGGTDLVWRFDELGRRVFTVSGNPQLSSTPISGSAVVIKGARAHWLDPFTLALVGGAPGASRVELRYAHDASIRIDSEARTVSGGQALAMQPASLRNGLRHQHPHLADAPAYRIKAGAHALRRAVMSQLVVVAYDADDRVIDATEVQTAGILDMLFAYNGELGSTLDGRGVSFKLWAPTAQRVRLHVFDASKRLLPGYPKPMRERLGVWSLEGPRSLDRQYYQYEVTAYRPSTGRIETTLVSDPYALSLSRNSQYAQVVDLNADDLKPAGWDAVRPPRPERPEASVIYETHLRDFSASDASLPAALRGTYAAFTRPDSNGMRHLRDLQKAGLTHVQLLPVFDIATIDEDPARRINLDDPFAKLCDLSDQARQRWAQYCSAASIRQVLQGFDPASGQAQSLYDDLRGLDDFNWGYDPFHFTAPEGSYASNAEGVQRIIEFRQMVQALAGNGLATVMDVVYNHTNASGLADKSVLDKVVPGYYHRRNPTTGAVETSTCCENTASEHRMMAKLMIDSLKVWARDYKIAGFRFDLMGHHMREQIVDAYRAVRRIDRETYFYGEGWEFGEVAGNARGINANQLNMAGTGVGTFNDRQRDAVRGGSPFDGGDSIRSNQGFANGLYLRPNELSGAGAQEKAQLLHAADLIRVGIAGGLRDFQFVTADGSTRKGSEIDYNGQPAGYTLDPQETVNYVSKHDNQTLWDNNQYKFASSLSVADRVRLHLVALSVPLFSQGVPFIHLGSDILRSKSMQRDSYDSGDWFNAVDFSYQDNNWNKGLPRADKDGDNWPLIRRIIVDPQAKPGSADIVAAKRRFLELLSIRSDSPLFQLESAREVQRRLHFHNTGPEQLPGVIAFSLADNPREGRDLDRRYSALMVVINASDKRVRLPAADGYRLHPVLKASVDPINRQATVNNGMFEVPAFTTTVFVQPQTRR</sequence>
<dbReference type="GO" id="GO:0030246">
    <property type="term" value="F:carbohydrate binding"/>
    <property type="evidence" value="ECO:0007669"/>
    <property type="project" value="InterPro"/>
</dbReference>
<gene>
    <name evidence="11" type="ordered locus">PST_2963</name>
</gene>
<dbReference type="CAZy" id="CBM41">
    <property type="family name" value="Carbohydrate-Binding Module Family 41"/>
</dbReference>
<dbReference type="InterPro" id="IPR004193">
    <property type="entry name" value="Glyco_hydro_13_N"/>
</dbReference>
<dbReference type="CAZy" id="GH13">
    <property type="family name" value="Glycoside Hydrolase Family 13"/>
</dbReference>
<dbReference type="InterPro" id="IPR011839">
    <property type="entry name" value="Pullul_strch"/>
</dbReference>
<feature type="region of interest" description="Disordered" evidence="5">
    <location>
        <begin position="1"/>
        <end position="28"/>
    </location>
</feature>
<feature type="domain" description="Pullulanase carbohydrate-binding module 41" evidence="7">
    <location>
        <begin position="105"/>
        <end position="203"/>
    </location>
</feature>
<evidence type="ECO:0000256" key="3">
    <source>
        <dbReference type="ARBA" id="ARBA00022801"/>
    </source>
</evidence>
<evidence type="ECO:0000256" key="5">
    <source>
        <dbReference type="SAM" id="MobiDB-lite"/>
    </source>
</evidence>
<dbReference type="Pfam" id="PF02922">
    <property type="entry name" value="CBM_48"/>
    <property type="match status" value="1"/>
</dbReference>
<evidence type="ECO:0000259" key="9">
    <source>
        <dbReference type="Pfam" id="PF17967"/>
    </source>
</evidence>
<dbReference type="Gene3D" id="3.20.20.80">
    <property type="entry name" value="Glycosidases"/>
    <property type="match status" value="1"/>
</dbReference>
<dbReference type="AlphaFoldDB" id="A4VNQ8"/>
<dbReference type="GO" id="GO:0005975">
    <property type="term" value="P:carbohydrate metabolic process"/>
    <property type="evidence" value="ECO:0007669"/>
    <property type="project" value="InterPro"/>
</dbReference>
<dbReference type="Gene3D" id="2.60.40.10">
    <property type="entry name" value="Immunoglobulins"/>
    <property type="match status" value="1"/>
</dbReference>
<evidence type="ECO:0000256" key="4">
    <source>
        <dbReference type="ARBA" id="ARBA00023295"/>
    </source>
</evidence>
<dbReference type="EMBL" id="CP000304">
    <property type="protein sequence ID" value="ABP80609.1"/>
    <property type="molecule type" value="Genomic_DNA"/>
</dbReference>
<evidence type="ECO:0000313" key="12">
    <source>
        <dbReference type="Proteomes" id="UP000000233"/>
    </source>
</evidence>
<dbReference type="KEGG" id="psa:PST_2963"/>
<name>A4VNQ8_STUS1</name>
<dbReference type="HOGENOM" id="CLU_004744_5_0_6"/>
<dbReference type="SUPFAM" id="SSF81296">
    <property type="entry name" value="E set domains"/>
    <property type="match status" value="2"/>
</dbReference>
<dbReference type="NCBIfam" id="TIGR02103">
    <property type="entry name" value="pullul_strch"/>
    <property type="match status" value="1"/>
</dbReference>
<dbReference type="Pfam" id="PF03714">
    <property type="entry name" value="PUD"/>
    <property type="match status" value="1"/>
</dbReference>
<evidence type="ECO:0000259" key="10">
    <source>
        <dbReference type="Pfam" id="PF18494"/>
    </source>
</evidence>
<dbReference type="SUPFAM" id="SSF51445">
    <property type="entry name" value="(Trans)glycosidases"/>
    <property type="match status" value="1"/>
</dbReference>
<evidence type="ECO:0000256" key="1">
    <source>
        <dbReference type="ARBA" id="ARBA00008061"/>
    </source>
</evidence>
<feature type="compositionally biased region" description="Basic and acidic residues" evidence="5">
    <location>
        <begin position="41"/>
        <end position="53"/>
    </location>
</feature>
<evidence type="ECO:0000259" key="8">
    <source>
        <dbReference type="Pfam" id="PF11852"/>
    </source>
</evidence>
<keyword evidence="12" id="KW-1185">Reference proteome</keyword>
<dbReference type="Gene3D" id="2.60.40.1130">
    <property type="entry name" value="Rab geranylgeranyltransferase alpha-subunit, insert domain"/>
    <property type="match status" value="1"/>
</dbReference>
<dbReference type="SUPFAM" id="SSF51011">
    <property type="entry name" value="Glycosyl hydrolase domain"/>
    <property type="match status" value="1"/>
</dbReference>
<dbReference type="Proteomes" id="UP000000233">
    <property type="component" value="Chromosome"/>
</dbReference>
<feature type="domain" description="Alpha-1,6-glucosidases pullulanase-type C-terminal" evidence="8">
    <location>
        <begin position="941"/>
        <end position="1101"/>
    </location>
</feature>
<dbReference type="Gene3D" id="2.60.40.1180">
    <property type="entry name" value="Golgi alpha-mannosidase II"/>
    <property type="match status" value="1"/>
</dbReference>
<dbReference type="InterPro" id="IPR024561">
    <property type="entry name" value="Pullul_strch_C"/>
</dbReference>
<dbReference type="InterPro" id="IPR041111">
    <property type="entry name" value="Pullulanase_Ins"/>
</dbReference>
<reference evidence="11 12" key="1">
    <citation type="journal article" date="2008" name="Proc. Natl. Acad. Sci. U.S.A.">
        <title>Nitrogen fixation island and rhizosphere competence traits in the genome of root-associated Pseudomonas stutzeri A1501.</title>
        <authorList>
            <person name="Yan Y."/>
            <person name="Yang J."/>
            <person name="Dou Y."/>
            <person name="Chen M."/>
            <person name="Ping S."/>
            <person name="Peng J."/>
            <person name="Lu W."/>
            <person name="Zhang W."/>
            <person name="Yao Z."/>
            <person name="Li H."/>
            <person name="Liu W."/>
            <person name="He S."/>
            <person name="Geng L."/>
            <person name="Zhang X."/>
            <person name="Yang F."/>
            <person name="Yu H."/>
            <person name="Zhan Y."/>
            <person name="Li D."/>
            <person name="Lin Z."/>
            <person name="Wang Y."/>
            <person name="Elmerich C."/>
            <person name="Lin M."/>
            <person name="Jin Q."/>
        </authorList>
    </citation>
    <scope>NUCLEOTIDE SEQUENCE [LARGE SCALE GENOMIC DNA]</scope>
    <source>
        <strain evidence="11 12">A1501</strain>
    </source>
</reference>
<dbReference type="Pfam" id="PF18494">
    <property type="entry name" value="Pullulanase_Ins"/>
    <property type="match status" value="1"/>
</dbReference>
<dbReference type="InterPro" id="IPR017853">
    <property type="entry name" value="GH"/>
</dbReference>
<dbReference type="InterPro" id="IPR040671">
    <property type="entry name" value="Pullulanase_N2"/>
</dbReference>
<dbReference type="InterPro" id="IPR013780">
    <property type="entry name" value="Glyco_hydro_b"/>
</dbReference>
<dbReference type="CDD" id="cd02860">
    <property type="entry name" value="E_set_Pullulanase"/>
    <property type="match status" value="1"/>
</dbReference>
<proteinExistence type="inferred from homology"/>